<dbReference type="Proteomes" id="UP000220246">
    <property type="component" value="Unassembled WGS sequence"/>
</dbReference>
<reference evidence="2" key="1">
    <citation type="submission" date="2017-09" db="EMBL/GenBank/DDBJ databases">
        <title>FDA dAtabase for Regulatory Grade micrObial Sequences (FDA-ARGOS): Supporting development and validation of Infectious Disease Dx tests.</title>
        <authorList>
            <person name="Minogue T."/>
            <person name="Wolcott M."/>
            <person name="Wasieloski L."/>
            <person name="Aguilar W."/>
            <person name="Moore D."/>
            <person name="Tallon L."/>
            <person name="Sadzewicz L."/>
            <person name="Ott S."/>
            <person name="Zhao X."/>
            <person name="Nagaraj S."/>
            <person name="Vavikolanu K."/>
            <person name="Aluvathingal J."/>
            <person name="Nadendla S."/>
            <person name="Sichtig H."/>
        </authorList>
    </citation>
    <scope>NUCLEOTIDE SEQUENCE [LARGE SCALE GENOMIC DNA]</scope>
    <source>
        <strain evidence="2">FDAARGOS_394</strain>
    </source>
</reference>
<proteinExistence type="predicted"/>
<dbReference type="RefSeq" id="WP_066541798.1">
    <property type="nucleotide sequence ID" value="NZ_DALZQJ010000006.1"/>
</dbReference>
<dbReference type="GeneID" id="80799887"/>
<sequence>MAGALWGGAGAAHAQSDTSLVLSALPLASMVAVASQGGASEDVLAAPLLVSGVGASLLVEGVEASAHGVVYVVKNVATGASAVLEVSGNAVGAASVGVGTVIQSSAIGAGVVLSAAGKVLAFIPNAVGKALLHNERL</sequence>
<gene>
    <name evidence="1" type="ORF">CRM82_04695</name>
</gene>
<protein>
    <submittedName>
        <fullName evidence="1">Uncharacterized protein</fullName>
    </submittedName>
</protein>
<dbReference type="EMBL" id="PDEA01000001">
    <property type="protein sequence ID" value="PEH90864.1"/>
    <property type="molecule type" value="Genomic_DNA"/>
</dbReference>
<dbReference type="AlphaFoldDB" id="A0A2A7V065"/>
<evidence type="ECO:0000313" key="1">
    <source>
        <dbReference type="EMBL" id="PEH90864.1"/>
    </source>
</evidence>
<dbReference type="OrthoDB" id="5986644at2"/>
<comment type="caution">
    <text evidence="1">The sequence shown here is derived from an EMBL/GenBank/DDBJ whole genome shotgun (WGS) entry which is preliminary data.</text>
</comment>
<accession>A0A2A7V065</accession>
<organism evidence="1 2">
    <name type="scientific">Comamonas terrigena</name>
    <dbReference type="NCBI Taxonomy" id="32013"/>
    <lineage>
        <taxon>Bacteria</taxon>
        <taxon>Pseudomonadati</taxon>
        <taxon>Pseudomonadota</taxon>
        <taxon>Betaproteobacteria</taxon>
        <taxon>Burkholderiales</taxon>
        <taxon>Comamonadaceae</taxon>
        <taxon>Comamonas</taxon>
    </lineage>
</organism>
<name>A0A2A7V065_COMTR</name>
<keyword evidence="2" id="KW-1185">Reference proteome</keyword>
<dbReference type="STRING" id="1219032.GCA_001515545_03965"/>
<evidence type="ECO:0000313" key="2">
    <source>
        <dbReference type="Proteomes" id="UP000220246"/>
    </source>
</evidence>